<feature type="region of interest" description="Disordered" evidence="1">
    <location>
        <begin position="78"/>
        <end position="102"/>
    </location>
</feature>
<dbReference type="Proteomes" id="UP001596103">
    <property type="component" value="Unassembled WGS sequence"/>
</dbReference>
<name>A0ABW0JB92_9BURK</name>
<proteinExistence type="predicted"/>
<protein>
    <submittedName>
        <fullName evidence="3">DUF4148 domain-containing protein</fullName>
    </submittedName>
</protein>
<keyword evidence="4" id="KW-1185">Reference proteome</keyword>
<dbReference type="InterPro" id="IPR025421">
    <property type="entry name" value="DUF4148"/>
</dbReference>
<accession>A0ABW0JB92</accession>
<dbReference type="EMBL" id="JBHSMP010000019">
    <property type="protein sequence ID" value="MFC5430392.1"/>
    <property type="molecule type" value="Genomic_DNA"/>
</dbReference>
<gene>
    <name evidence="3" type="ORF">ACFPTO_16500</name>
</gene>
<dbReference type="RefSeq" id="WP_377712789.1">
    <property type="nucleotide sequence ID" value="NZ_JBHSMP010000019.1"/>
</dbReference>
<sequence length="102" mass="10609">MKSLIQAVAVAAALVVPVASFAQSHSTITREQVRAELVQLEQVGYHVGEGDNTNYPEAIQAAEARVAALNARTGVGGVADGSSQAGGQPKVSAQDWNAMYTR</sequence>
<evidence type="ECO:0000313" key="3">
    <source>
        <dbReference type="EMBL" id="MFC5430392.1"/>
    </source>
</evidence>
<feature type="chain" id="PRO_5045298880" evidence="2">
    <location>
        <begin position="23"/>
        <end position="102"/>
    </location>
</feature>
<comment type="caution">
    <text evidence="3">The sequence shown here is derived from an EMBL/GenBank/DDBJ whole genome shotgun (WGS) entry which is preliminary data.</text>
</comment>
<evidence type="ECO:0000256" key="1">
    <source>
        <dbReference type="SAM" id="MobiDB-lite"/>
    </source>
</evidence>
<dbReference type="Pfam" id="PF13663">
    <property type="entry name" value="DUF4148"/>
    <property type="match status" value="1"/>
</dbReference>
<reference evidence="4" key="1">
    <citation type="journal article" date="2019" name="Int. J. Syst. Evol. Microbiol.">
        <title>The Global Catalogue of Microorganisms (GCM) 10K type strain sequencing project: providing services to taxonomists for standard genome sequencing and annotation.</title>
        <authorList>
            <consortium name="The Broad Institute Genomics Platform"/>
            <consortium name="The Broad Institute Genome Sequencing Center for Infectious Disease"/>
            <person name="Wu L."/>
            <person name="Ma J."/>
        </authorList>
    </citation>
    <scope>NUCLEOTIDE SEQUENCE [LARGE SCALE GENOMIC DNA]</scope>
    <source>
        <strain evidence="4">CCUG 56042</strain>
    </source>
</reference>
<organism evidence="3 4">
    <name type="scientific">Paraburkholderia denitrificans</name>
    <dbReference type="NCBI Taxonomy" id="694025"/>
    <lineage>
        <taxon>Bacteria</taxon>
        <taxon>Pseudomonadati</taxon>
        <taxon>Pseudomonadota</taxon>
        <taxon>Betaproteobacteria</taxon>
        <taxon>Burkholderiales</taxon>
        <taxon>Burkholderiaceae</taxon>
        <taxon>Paraburkholderia</taxon>
    </lineage>
</organism>
<keyword evidence="2" id="KW-0732">Signal</keyword>
<feature type="signal peptide" evidence="2">
    <location>
        <begin position="1"/>
        <end position="22"/>
    </location>
</feature>
<evidence type="ECO:0000313" key="4">
    <source>
        <dbReference type="Proteomes" id="UP001596103"/>
    </source>
</evidence>
<evidence type="ECO:0000256" key="2">
    <source>
        <dbReference type="SAM" id="SignalP"/>
    </source>
</evidence>